<dbReference type="Proteomes" id="UP001194468">
    <property type="component" value="Unassembled WGS sequence"/>
</dbReference>
<evidence type="ECO:0000256" key="1">
    <source>
        <dbReference type="SAM" id="MobiDB-lite"/>
    </source>
</evidence>
<feature type="chain" id="PRO_5042157196" evidence="2">
    <location>
        <begin position="22"/>
        <end position="123"/>
    </location>
</feature>
<keyword evidence="2" id="KW-0732">Signal</keyword>
<keyword evidence="4" id="KW-1185">Reference proteome</keyword>
<proteinExistence type="predicted"/>
<evidence type="ECO:0000313" key="3">
    <source>
        <dbReference type="EMBL" id="KAF8416097.1"/>
    </source>
</evidence>
<dbReference type="EMBL" id="WHUW01000274">
    <property type="protein sequence ID" value="KAF8416097.1"/>
    <property type="molecule type" value="Genomic_DNA"/>
</dbReference>
<feature type="region of interest" description="Disordered" evidence="1">
    <location>
        <begin position="65"/>
        <end position="91"/>
    </location>
</feature>
<gene>
    <name evidence="3" type="ORF">L210DRAFT_2574033</name>
</gene>
<name>A0AAD4BAQ6_BOLED</name>
<comment type="caution">
    <text evidence="3">The sequence shown here is derived from an EMBL/GenBank/DDBJ whole genome shotgun (WGS) entry which is preliminary data.</text>
</comment>
<dbReference type="AlphaFoldDB" id="A0AAD4BAQ6"/>
<organism evidence="3 4">
    <name type="scientific">Boletus edulis BED1</name>
    <dbReference type="NCBI Taxonomy" id="1328754"/>
    <lineage>
        <taxon>Eukaryota</taxon>
        <taxon>Fungi</taxon>
        <taxon>Dikarya</taxon>
        <taxon>Basidiomycota</taxon>
        <taxon>Agaricomycotina</taxon>
        <taxon>Agaricomycetes</taxon>
        <taxon>Agaricomycetidae</taxon>
        <taxon>Boletales</taxon>
        <taxon>Boletineae</taxon>
        <taxon>Boletaceae</taxon>
        <taxon>Boletoideae</taxon>
        <taxon>Boletus</taxon>
    </lineage>
</organism>
<feature type="compositionally biased region" description="Basic and acidic residues" evidence="1">
    <location>
        <begin position="65"/>
        <end position="79"/>
    </location>
</feature>
<reference evidence="3" key="2">
    <citation type="journal article" date="2020" name="Nat. Commun.">
        <title>Large-scale genome sequencing of mycorrhizal fungi provides insights into the early evolution of symbiotic traits.</title>
        <authorList>
            <person name="Miyauchi S."/>
            <person name="Kiss E."/>
            <person name="Kuo A."/>
            <person name="Drula E."/>
            <person name="Kohler A."/>
            <person name="Sanchez-Garcia M."/>
            <person name="Morin E."/>
            <person name="Andreopoulos B."/>
            <person name="Barry K.W."/>
            <person name="Bonito G."/>
            <person name="Buee M."/>
            <person name="Carver A."/>
            <person name="Chen C."/>
            <person name="Cichocki N."/>
            <person name="Clum A."/>
            <person name="Culley D."/>
            <person name="Crous P.W."/>
            <person name="Fauchery L."/>
            <person name="Girlanda M."/>
            <person name="Hayes R.D."/>
            <person name="Keri Z."/>
            <person name="LaButti K."/>
            <person name="Lipzen A."/>
            <person name="Lombard V."/>
            <person name="Magnuson J."/>
            <person name="Maillard F."/>
            <person name="Murat C."/>
            <person name="Nolan M."/>
            <person name="Ohm R.A."/>
            <person name="Pangilinan J."/>
            <person name="Pereira M.F."/>
            <person name="Perotto S."/>
            <person name="Peter M."/>
            <person name="Pfister S."/>
            <person name="Riley R."/>
            <person name="Sitrit Y."/>
            <person name="Stielow J.B."/>
            <person name="Szollosi G."/>
            <person name="Zifcakova L."/>
            <person name="Stursova M."/>
            <person name="Spatafora J.W."/>
            <person name="Tedersoo L."/>
            <person name="Vaario L.M."/>
            <person name="Yamada A."/>
            <person name="Yan M."/>
            <person name="Wang P."/>
            <person name="Xu J."/>
            <person name="Bruns T."/>
            <person name="Baldrian P."/>
            <person name="Vilgalys R."/>
            <person name="Dunand C."/>
            <person name="Henrissat B."/>
            <person name="Grigoriev I.V."/>
            <person name="Hibbett D."/>
            <person name="Nagy L.G."/>
            <person name="Martin F.M."/>
        </authorList>
    </citation>
    <scope>NUCLEOTIDE SEQUENCE</scope>
    <source>
        <strain evidence="3">BED1</strain>
    </source>
</reference>
<feature type="signal peptide" evidence="2">
    <location>
        <begin position="1"/>
        <end position="21"/>
    </location>
</feature>
<protein>
    <submittedName>
        <fullName evidence="3">Uncharacterized protein</fullName>
    </submittedName>
</protein>
<evidence type="ECO:0000313" key="4">
    <source>
        <dbReference type="Proteomes" id="UP001194468"/>
    </source>
</evidence>
<reference evidence="3" key="1">
    <citation type="submission" date="2019-10" db="EMBL/GenBank/DDBJ databases">
        <authorList>
            <consortium name="DOE Joint Genome Institute"/>
            <person name="Kuo A."/>
            <person name="Miyauchi S."/>
            <person name="Kiss E."/>
            <person name="Drula E."/>
            <person name="Kohler A."/>
            <person name="Sanchez-Garcia M."/>
            <person name="Andreopoulos B."/>
            <person name="Barry K.W."/>
            <person name="Bonito G."/>
            <person name="Buee M."/>
            <person name="Carver A."/>
            <person name="Chen C."/>
            <person name="Cichocki N."/>
            <person name="Clum A."/>
            <person name="Culley D."/>
            <person name="Crous P.W."/>
            <person name="Fauchery L."/>
            <person name="Girlanda M."/>
            <person name="Hayes R."/>
            <person name="Keri Z."/>
            <person name="LaButti K."/>
            <person name="Lipzen A."/>
            <person name="Lombard V."/>
            <person name="Magnuson J."/>
            <person name="Maillard F."/>
            <person name="Morin E."/>
            <person name="Murat C."/>
            <person name="Nolan M."/>
            <person name="Ohm R."/>
            <person name="Pangilinan J."/>
            <person name="Pereira M."/>
            <person name="Perotto S."/>
            <person name="Peter M."/>
            <person name="Riley R."/>
            <person name="Sitrit Y."/>
            <person name="Stielow B."/>
            <person name="Szollosi G."/>
            <person name="Zifcakova L."/>
            <person name="Stursova M."/>
            <person name="Spatafora J.W."/>
            <person name="Tedersoo L."/>
            <person name="Vaario L.-M."/>
            <person name="Yamada A."/>
            <person name="Yan M."/>
            <person name="Wang P."/>
            <person name="Xu J."/>
            <person name="Bruns T."/>
            <person name="Baldrian P."/>
            <person name="Vilgalys R."/>
            <person name="Henrissat B."/>
            <person name="Grigoriev I.V."/>
            <person name="Hibbett D."/>
            <person name="Nagy L.G."/>
            <person name="Martin F.M."/>
        </authorList>
    </citation>
    <scope>NUCLEOTIDE SEQUENCE</scope>
    <source>
        <strain evidence="3">BED1</strain>
    </source>
</reference>
<evidence type="ECO:0000256" key="2">
    <source>
        <dbReference type="SAM" id="SignalP"/>
    </source>
</evidence>
<accession>A0AAD4BAQ6</accession>
<sequence length="123" mass="14176">MNLPVTKLLFWLLSDFEGSSLSQVQNRKPMQEGAKLHTYRGAFSHDGTEDMKRTYVQDLLRLNKEIETRGPQHNHTKEVTKRRHGSSNKIPVAVREAMKEAVRSFGVRMSTKDTANFVSMERE</sequence>